<comment type="caution">
    <text evidence="5">The sequence shown here is derived from an EMBL/GenBank/DDBJ whole genome shotgun (WGS) entry which is preliminary data.</text>
</comment>
<dbReference type="CDD" id="cd07377">
    <property type="entry name" value="WHTH_GntR"/>
    <property type="match status" value="1"/>
</dbReference>
<dbReference type="SUPFAM" id="SSF46785">
    <property type="entry name" value="Winged helix' DNA-binding domain"/>
    <property type="match status" value="1"/>
</dbReference>
<dbReference type="InterPro" id="IPR028082">
    <property type="entry name" value="Peripla_BP_I"/>
</dbReference>
<dbReference type="GO" id="GO:0000976">
    <property type="term" value="F:transcription cis-regulatory region binding"/>
    <property type="evidence" value="ECO:0007669"/>
    <property type="project" value="TreeGrafter"/>
</dbReference>
<proteinExistence type="predicted"/>
<evidence type="ECO:0000313" key="5">
    <source>
        <dbReference type="EMBL" id="RHW55385.1"/>
    </source>
</evidence>
<dbReference type="GO" id="GO:0003700">
    <property type="term" value="F:DNA-binding transcription factor activity"/>
    <property type="evidence" value="ECO:0007669"/>
    <property type="project" value="InterPro"/>
</dbReference>
<dbReference type="Gene3D" id="1.10.10.10">
    <property type="entry name" value="Winged helix-like DNA-binding domain superfamily/Winged helix DNA-binding domain"/>
    <property type="match status" value="1"/>
</dbReference>
<dbReference type="SMART" id="SM00345">
    <property type="entry name" value="HTH_GNTR"/>
    <property type="match status" value="1"/>
</dbReference>
<dbReference type="Pfam" id="PF00392">
    <property type="entry name" value="GntR"/>
    <property type="match status" value="1"/>
</dbReference>
<accession>A0A396ST49</accession>
<gene>
    <name evidence="5" type="ORF">DS835_00540</name>
</gene>
<keyword evidence="1" id="KW-0805">Transcription regulation</keyword>
<evidence type="ECO:0000256" key="3">
    <source>
        <dbReference type="ARBA" id="ARBA00023163"/>
    </source>
</evidence>
<organism evidence="5 6">
    <name type="scientific">Lactobacillus bombicola</name>
    <dbReference type="NCBI Taxonomy" id="1505723"/>
    <lineage>
        <taxon>Bacteria</taxon>
        <taxon>Bacillati</taxon>
        <taxon>Bacillota</taxon>
        <taxon>Bacilli</taxon>
        <taxon>Lactobacillales</taxon>
        <taxon>Lactobacillaceae</taxon>
        <taxon>Lactobacillus</taxon>
    </lineage>
</organism>
<dbReference type="Pfam" id="PF13377">
    <property type="entry name" value="Peripla_BP_3"/>
    <property type="match status" value="1"/>
</dbReference>
<dbReference type="InterPro" id="IPR033532">
    <property type="entry name" value="AraR_ligand_bind_dom"/>
</dbReference>
<keyword evidence="3" id="KW-0804">Transcription</keyword>
<dbReference type="PANTHER" id="PTHR30146">
    <property type="entry name" value="LACI-RELATED TRANSCRIPTIONAL REPRESSOR"/>
    <property type="match status" value="1"/>
</dbReference>
<evidence type="ECO:0000313" key="6">
    <source>
        <dbReference type="Proteomes" id="UP000265862"/>
    </source>
</evidence>
<evidence type="ECO:0000256" key="1">
    <source>
        <dbReference type="ARBA" id="ARBA00023015"/>
    </source>
</evidence>
<dbReference type="InterPro" id="IPR036388">
    <property type="entry name" value="WH-like_DNA-bd_sf"/>
</dbReference>
<dbReference type="PROSITE" id="PS50949">
    <property type="entry name" value="HTH_GNTR"/>
    <property type="match status" value="1"/>
</dbReference>
<dbReference type="EMBL" id="QOCV01000001">
    <property type="protein sequence ID" value="RHW55385.1"/>
    <property type="molecule type" value="Genomic_DNA"/>
</dbReference>
<reference evidence="5 6" key="1">
    <citation type="submission" date="2018-07" db="EMBL/GenBank/DDBJ databases">
        <title>Genome sequences of six Lactobacillus spp. isolated from bumble bee guts.</title>
        <authorList>
            <person name="Motta E.V.S."/>
            <person name="Moran N.A."/>
        </authorList>
    </citation>
    <scope>NUCLEOTIDE SEQUENCE [LARGE SCALE GENOMIC DNA]</scope>
    <source>
        <strain evidence="5 6">OCC3</strain>
    </source>
</reference>
<dbReference type="SUPFAM" id="SSF53822">
    <property type="entry name" value="Periplasmic binding protein-like I"/>
    <property type="match status" value="1"/>
</dbReference>
<dbReference type="PRINTS" id="PR00035">
    <property type="entry name" value="HTHGNTR"/>
</dbReference>
<evidence type="ECO:0000259" key="4">
    <source>
        <dbReference type="PROSITE" id="PS50949"/>
    </source>
</evidence>
<keyword evidence="2" id="KW-0238">DNA-binding</keyword>
<dbReference type="PANTHER" id="PTHR30146:SF150">
    <property type="entry name" value="ARABINOSE METABOLISM TRANSCRIPTIONAL REPRESSOR"/>
    <property type="match status" value="1"/>
</dbReference>
<evidence type="ECO:0000256" key="2">
    <source>
        <dbReference type="ARBA" id="ARBA00023125"/>
    </source>
</evidence>
<dbReference type="InterPro" id="IPR046335">
    <property type="entry name" value="LacI/GalR-like_sensor"/>
</dbReference>
<dbReference type="AlphaFoldDB" id="A0A396ST49"/>
<dbReference type="RefSeq" id="WP_118897486.1">
    <property type="nucleotide sequence ID" value="NZ_QOCV01000001.1"/>
</dbReference>
<dbReference type="InterPro" id="IPR000524">
    <property type="entry name" value="Tscrpt_reg_HTH_GntR"/>
</dbReference>
<feature type="domain" description="HTH gntR-type" evidence="4">
    <location>
        <begin position="2"/>
        <end position="70"/>
    </location>
</feature>
<protein>
    <submittedName>
        <fullName evidence="5">GntR family transcriptional regulator</fullName>
    </submittedName>
</protein>
<dbReference type="Proteomes" id="UP000265862">
    <property type="component" value="Unassembled WGS sequence"/>
</dbReference>
<name>A0A396ST49_9LACO</name>
<dbReference type="CDD" id="cd01541">
    <property type="entry name" value="PBP1_AraR"/>
    <property type="match status" value="1"/>
</dbReference>
<sequence length="365" mass="41463">MKRDYIAITETLRNEITLGSFKTNQKLPTENELMQRFQSTRYSVRKALIELQNEHLIYKVQGSGMYIQDWNKKWQANPKSKIIGLICTHIADYIFPKIISQIDAVIEPAGYSLLLANTHNYPDKERFNLIKMLDSQVAGLIVEPSESAKPCPNSDIYRRIAKSKIPLLFINAKYAEFDFPAITNSDRASEKELITYLLKQGHKNILGIFQIDDCQGVERMQGFIAAYQSSNINLTNSNLIMYNSHNSFSVISQKIDVYLKSKQVPTAIACYNDELAVLVIDKLKNKNIKIPQDISVVGFDNFDSATYLSPSLTTMNYQRTLVGKEAGKGILTLIKGKKFSSIVHQPQLQIRDSVCTPKNNKSKRH</sequence>
<dbReference type="Gene3D" id="3.40.50.2300">
    <property type="match status" value="2"/>
</dbReference>
<dbReference type="InterPro" id="IPR036390">
    <property type="entry name" value="WH_DNA-bd_sf"/>
</dbReference>